<dbReference type="AlphaFoldDB" id="A0A4C1VUY9"/>
<dbReference type="EMBL" id="BGZK01000416">
    <property type="protein sequence ID" value="GBP42350.1"/>
    <property type="molecule type" value="Genomic_DNA"/>
</dbReference>
<comment type="caution">
    <text evidence="2">The sequence shown here is derived from an EMBL/GenBank/DDBJ whole genome shotgun (WGS) entry which is preliminary data.</text>
</comment>
<gene>
    <name evidence="2" type="ORF">EVAR_29607_1</name>
</gene>
<dbReference type="Proteomes" id="UP000299102">
    <property type="component" value="Unassembled WGS sequence"/>
</dbReference>
<accession>A0A4C1VUY9</accession>
<organism evidence="2 3">
    <name type="scientific">Eumeta variegata</name>
    <name type="common">Bagworm moth</name>
    <name type="synonym">Eumeta japonica</name>
    <dbReference type="NCBI Taxonomy" id="151549"/>
    <lineage>
        <taxon>Eukaryota</taxon>
        <taxon>Metazoa</taxon>
        <taxon>Ecdysozoa</taxon>
        <taxon>Arthropoda</taxon>
        <taxon>Hexapoda</taxon>
        <taxon>Insecta</taxon>
        <taxon>Pterygota</taxon>
        <taxon>Neoptera</taxon>
        <taxon>Endopterygota</taxon>
        <taxon>Lepidoptera</taxon>
        <taxon>Glossata</taxon>
        <taxon>Ditrysia</taxon>
        <taxon>Tineoidea</taxon>
        <taxon>Psychidae</taxon>
        <taxon>Oiketicinae</taxon>
        <taxon>Eumeta</taxon>
    </lineage>
</organism>
<name>A0A4C1VUY9_EUMVA</name>
<feature type="compositionally biased region" description="Polar residues" evidence="1">
    <location>
        <begin position="51"/>
        <end position="60"/>
    </location>
</feature>
<sequence length="120" mass="12807">MQSVTSLRPRAARGVAAIPFKSRIAFCERPRKKTRSDKTPNVLSVVLNGTSLTVSVTAQPPSDEAPKDTGGRAGGARAREAGRPLTGPPALNRFRFRSPGAPRRRPPPPALDPGQRSVQC</sequence>
<protein>
    <submittedName>
        <fullName evidence="2">Uncharacterized protein</fullName>
    </submittedName>
</protein>
<reference evidence="2 3" key="1">
    <citation type="journal article" date="2019" name="Commun. Biol.">
        <title>The bagworm genome reveals a unique fibroin gene that provides high tensile strength.</title>
        <authorList>
            <person name="Kono N."/>
            <person name="Nakamura H."/>
            <person name="Ohtoshi R."/>
            <person name="Tomita M."/>
            <person name="Numata K."/>
            <person name="Arakawa K."/>
        </authorList>
    </citation>
    <scope>NUCLEOTIDE SEQUENCE [LARGE SCALE GENOMIC DNA]</scope>
</reference>
<evidence type="ECO:0000256" key="1">
    <source>
        <dbReference type="SAM" id="MobiDB-lite"/>
    </source>
</evidence>
<evidence type="ECO:0000313" key="3">
    <source>
        <dbReference type="Proteomes" id="UP000299102"/>
    </source>
</evidence>
<keyword evidence="3" id="KW-1185">Reference proteome</keyword>
<feature type="region of interest" description="Disordered" evidence="1">
    <location>
        <begin position="51"/>
        <end position="120"/>
    </location>
</feature>
<proteinExistence type="predicted"/>
<evidence type="ECO:0000313" key="2">
    <source>
        <dbReference type="EMBL" id="GBP42350.1"/>
    </source>
</evidence>